<dbReference type="SUPFAM" id="SSF56672">
    <property type="entry name" value="DNA/RNA polymerases"/>
    <property type="match status" value="1"/>
</dbReference>
<keyword evidence="3" id="KW-0548">Nucleotidyltransferase</keyword>
<evidence type="ECO:0000256" key="8">
    <source>
        <dbReference type="PIRSR" id="PIRSR605093-1"/>
    </source>
</evidence>
<dbReference type="GO" id="GO:0046872">
    <property type="term" value="F:metal ion binding"/>
    <property type="evidence" value="ECO:0007669"/>
    <property type="project" value="UniProtKB-KW"/>
</dbReference>
<evidence type="ECO:0000256" key="4">
    <source>
        <dbReference type="ARBA" id="ARBA00022741"/>
    </source>
</evidence>
<dbReference type="PROSITE" id="PS50522">
    <property type="entry name" value="RDRP_PHAGE"/>
    <property type="match status" value="1"/>
</dbReference>
<feature type="domain" description="RdRp catalytic" evidence="9">
    <location>
        <begin position="241"/>
        <end position="378"/>
    </location>
</feature>
<dbReference type="GO" id="GO:0000166">
    <property type="term" value="F:nucleotide binding"/>
    <property type="evidence" value="ECO:0007669"/>
    <property type="project" value="UniProtKB-KW"/>
</dbReference>
<evidence type="ECO:0000313" key="10">
    <source>
        <dbReference type="EMBL" id="APG77003.1"/>
    </source>
</evidence>
<evidence type="ECO:0000256" key="5">
    <source>
        <dbReference type="ARBA" id="ARBA00022953"/>
    </source>
</evidence>
<dbReference type="InterPro" id="IPR007096">
    <property type="entry name" value="RNA-dir_Rpol_cat_phage"/>
</dbReference>
<evidence type="ECO:0000256" key="6">
    <source>
        <dbReference type="ARBA" id="ARBA00030248"/>
    </source>
</evidence>
<evidence type="ECO:0000256" key="7">
    <source>
        <dbReference type="ARBA" id="ARBA00048744"/>
    </source>
</evidence>
<dbReference type="InterPro" id="IPR043502">
    <property type="entry name" value="DNA/RNA_pol_sf"/>
</dbReference>
<comment type="cofactor">
    <cofactor evidence="8">
        <name>Mg(2+)</name>
        <dbReference type="ChEBI" id="CHEBI:18420"/>
    </cofactor>
    <text evidence="8">Binds 2 Mg(2+) per subunit.</text>
</comment>
<keyword evidence="8" id="KW-0460">Magnesium</keyword>
<feature type="binding site" evidence="8">
    <location>
        <position position="346"/>
    </location>
    <ligand>
        <name>Mg(2+)</name>
        <dbReference type="ChEBI" id="CHEBI:18420"/>
        <label>2</label>
    </ligand>
</feature>
<keyword evidence="4" id="KW-0547">Nucleotide-binding</keyword>
<name>A0A1L3KI18_9VIRU</name>
<keyword evidence="5" id="KW-0693">Viral RNA replication</keyword>
<feature type="binding site" evidence="8">
    <location>
        <position position="256"/>
    </location>
    <ligand>
        <name>Mg(2+)</name>
        <dbReference type="ChEBI" id="CHEBI:18420"/>
        <label>2</label>
    </ligand>
</feature>
<evidence type="ECO:0000259" key="9">
    <source>
        <dbReference type="PROSITE" id="PS50522"/>
    </source>
</evidence>
<dbReference type="InterPro" id="IPR005093">
    <property type="entry name" value="RNArep_beta"/>
</dbReference>
<proteinExistence type="predicted"/>
<evidence type="ECO:0000256" key="2">
    <source>
        <dbReference type="ARBA" id="ARBA00022679"/>
    </source>
</evidence>
<dbReference type="GO" id="GO:0003968">
    <property type="term" value="F:RNA-directed RNA polymerase activity"/>
    <property type="evidence" value="ECO:0007669"/>
    <property type="project" value="UniProtKB-EC"/>
</dbReference>
<keyword evidence="2" id="KW-0808">Transferase</keyword>
<reference evidence="10" key="1">
    <citation type="journal article" date="2016" name="Nature">
        <title>Redefining the invertebrate RNA virosphere.</title>
        <authorList>
            <person name="Shi M."/>
            <person name="Lin X.D."/>
            <person name="Tian J.H."/>
            <person name="Chen L.J."/>
            <person name="Chen X."/>
            <person name="Li C.X."/>
            <person name="Qin X.C."/>
            <person name="Li J."/>
            <person name="Cao J.P."/>
            <person name="Eden J.S."/>
            <person name="Buchmann J."/>
            <person name="Wang W."/>
            <person name="Xu J."/>
            <person name="Holmes E.C."/>
            <person name="Zhang Y.Z."/>
        </authorList>
    </citation>
    <scope>NUCLEOTIDE SEQUENCE</scope>
    <source>
        <strain evidence="10">BHJP62133</strain>
    </source>
</reference>
<protein>
    <recommendedName>
        <fullName evidence="1">RNA-directed RNA polymerase</fullName>
        <ecNumber evidence="1">2.7.7.48</ecNumber>
    </recommendedName>
    <alternativeName>
        <fullName evidence="6">RNA replicase beta chain</fullName>
    </alternativeName>
</protein>
<organism evidence="10">
    <name type="scientific">Beihai levi-like virus 23</name>
    <dbReference type="NCBI Taxonomy" id="1922409"/>
    <lineage>
        <taxon>Viruses</taxon>
        <taxon>Riboviria</taxon>
    </lineage>
</organism>
<evidence type="ECO:0000256" key="3">
    <source>
        <dbReference type="ARBA" id="ARBA00022695"/>
    </source>
</evidence>
<dbReference type="GO" id="GO:0039694">
    <property type="term" value="P:viral RNA genome replication"/>
    <property type="evidence" value="ECO:0007669"/>
    <property type="project" value="InterPro"/>
</dbReference>
<feature type="binding site" evidence="8">
    <location>
        <position position="347"/>
    </location>
    <ligand>
        <name>Mg(2+)</name>
        <dbReference type="ChEBI" id="CHEBI:18420"/>
        <label>2</label>
    </ligand>
</feature>
<accession>A0A1L3KI18</accession>
<evidence type="ECO:0000256" key="1">
    <source>
        <dbReference type="ARBA" id="ARBA00012494"/>
    </source>
</evidence>
<dbReference type="EC" id="2.7.7.48" evidence="1"/>
<dbReference type="EMBL" id="KX883474">
    <property type="protein sequence ID" value="APG77003.1"/>
    <property type="molecule type" value="Genomic_RNA"/>
</dbReference>
<comment type="catalytic activity">
    <reaction evidence="7">
        <text>RNA(n) + a ribonucleoside 5'-triphosphate = RNA(n+1) + diphosphate</text>
        <dbReference type="Rhea" id="RHEA:21248"/>
        <dbReference type="Rhea" id="RHEA-COMP:14527"/>
        <dbReference type="Rhea" id="RHEA-COMP:17342"/>
        <dbReference type="ChEBI" id="CHEBI:33019"/>
        <dbReference type="ChEBI" id="CHEBI:61557"/>
        <dbReference type="ChEBI" id="CHEBI:140395"/>
        <dbReference type="EC" id="2.7.7.48"/>
    </reaction>
</comment>
<sequence length="565" mass="63893">MQKTRHKRKSSCQNFLPAHICNSFQQELETLVSTLVTEAGKEGSVHAQFKAAYLAAELKSKYCDSTTTPAEERRAAAITKWLATEDRNRVTNQRLLIEGADFGWTTSDRLDGLVRDIIRDILGPFDYWQLITAGGHTNGATTRVKRSPYGAILKHAGTAHASESLLPHWAARSVGTVLEHQKVVVRNSSELFTVPKATDIDRVACKEPELNMFQQRSIGKHIRRRLRAVAGINLNDQTVNQRLARDALHLGLATIDLSAASDSITEQLVVNWLPPEWFLLLNDLRVKSVRIPNWPRKGQETTRELSMFSSMGNGFTFELESLLFYALTRAVAYLTGAKGKISVYGDDIICPASIGPRLARVFAWYGFKVNPKKSNWSGYFRESCGKHYHRGLDVTPFYLRGPVKSKTDVIRLLNRLLVWDGSPIGFITDDRVLEFHQKWSLQIPRQLWGGQDPEDITSLVTGHSPRMRLTRSTVEFTEFREDNKRHIKVPRPLGQKGHRLLVGAYDGDAAVKYWLTHRGEGDDPLFVDPGKEGKYQISPQPAWLERSAWTPWLLTELESCTEVHV</sequence>
<keyword evidence="8" id="KW-0479">Metal-binding</keyword>
<dbReference type="Pfam" id="PF03431">
    <property type="entry name" value="RNA_replicase_B"/>
    <property type="match status" value="1"/>
</dbReference>